<dbReference type="Pfam" id="PF07715">
    <property type="entry name" value="Plug"/>
    <property type="match status" value="1"/>
</dbReference>
<comment type="subcellular location">
    <subcellularLocation>
        <location evidence="1 14">Cell outer membrane</location>
        <topology evidence="1 14">Multi-pass membrane protein</topology>
    </subcellularLocation>
</comment>
<dbReference type="InterPro" id="IPR012910">
    <property type="entry name" value="Plug_dom"/>
</dbReference>
<dbReference type="InterPro" id="IPR036942">
    <property type="entry name" value="Beta-barrel_TonB_sf"/>
</dbReference>
<keyword evidence="11 14" id="KW-0472">Membrane</keyword>
<evidence type="ECO:0000256" key="7">
    <source>
        <dbReference type="ARBA" id="ARBA00022729"/>
    </source>
</evidence>
<protein>
    <submittedName>
        <fullName evidence="19">TonB-dependent siderophore receptor</fullName>
    </submittedName>
</protein>
<evidence type="ECO:0000313" key="19">
    <source>
        <dbReference type="EMBL" id="QPS10621.1"/>
    </source>
</evidence>
<dbReference type="InterPro" id="IPR011662">
    <property type="entry name" value="Secretin/TonB_short_N"/>
</dbReference>
<dbReference type="InterPro" id="IPR000531">
    <property type="entry name" value="Beta-barrel_TonB"/>
</dbReference>
<evidence type="ECO:0000256" key="14">
    <source>
        <dbReference type="PROSITE-ProRule" id="PRU01360"/>
    </source>
</evidence>
<evidence type="ECO:0000256" key="2">
    <source>
        <dbReference type="ARBA" id="ARBA00009810"/>
    </source>
</evidence>
<accession>A0A7T2S807</accession>
<dbReference type="SUPFAM" id="SSF56935">
    <property type="entry name" value="Porins"/>
    <property type="match status" value="1"/>
</dbReference>
<dbReference type="SMART" id="SM00965">
    <property type="entry name" value="STN"/>
    <property type="match status" value="1"/>
</dbReference>
<dbReference type="PROSITE" id="PS01156">
    <property type="entry name" value="TONB_DEPENDENT_REC_2"/>
    <property type="match status" value="1"/>
</dbReference>
<evidence type="ECO:0000256" key="8">
    <source>
        <dbReference type="ARBA" id="ARBA00023004"/>
    </source>
</evidence>
<sequence>MLPCPLPLRTLAAAALACALSAHAQTSTSAPAATAAASLRSYDLPAQPLGSALARIGADSGQQIGIDAELVRGRTAPAVRGSYTPEQAARAALHGSGLELVRTASGNWGLRTAAPAAAPAAAGSASRPAAAGQTMAEVRVTAQAITSPTTEQTGSYTTRALSIGKMEQSIRETPQSVTVVTRQQMDDQNLSSVEDVILQTTGATKSQRNFGAHVYMMRGYEIPDSNYLLDGVAGGTYSPTGWVPMDTAILDRVEVLRGAGALVVGAGDPSGVVNMVRKRPRAEKHFEFAQSIGSWNNFRTEIDGGGALNEAGTVRGRVVAAYTDRHSFIDLVHSRSPMLYGVIDADLGAGTKVTAGYRHEQTDIDGYTIFGLPSYSNGASLGLPRSTSLGQRWNRHEAQVDDVFGEVEHRMGGDWVAKLTLNHGKTTIDQKLGSARGAIDPVTLQGLRYVGNDFIARDIDATGLDANVTGSFQALGGTHKVMFGTSWTQQKVLTQSASSGEAMPMDVFRFDHSRIPDPVAPPYDFGLRERKQLLGIYGSGRLQLAERLHLHLGGRLNWFKFRSNDTFTGALTNDYRENGRFTPYAGLVYDIDPLWSVYASYTSTFQPQSQYATVQGNRLKPAVGANYEAGIKGELFERKLNVAFSVFNIKKRDVAVFDTGNEGLCPGVTTNDCYRNSSVLRSKGFDAEIGGELARGWQVSGGYTWLNTRDDEGSSLSTDTPRSLLRVSTSYALPGEWSAWKVGANLSAQSHARVDTVQNPGHAVLDLRASYRINRNWTAALNIGNVTDKVYWAAVGGTRNGTYYGMPRNATLTLRGTF</sequence>
<name>A0A7T2S807_DELAC</name>
<comment type="similarity">
    <text evidence="2 14 16">Belongs to the TonB-dependent receptor family.</text>
</comment>
<dbReference type="PANTHER" id="PTHR32552:SF74">
    <property type="entry name" value="HYDROXAMATE SIDEROPHORE RECEPTOR FHUE"/>
    <property type="match status" value="1"/>
</dbReference>
<reference evidence="19 20" key="1">
    <citation type="submission" date="2020-12" db="EMBL/GenBank/DDBJ databases">
        <title>FDA dAtabase for Regulatory Grade micrObial Sequences (FDA-ARGOS): Supporting development and validation of Infectious Disease Dx tests.</title>
        <authorList>
            <person name="Sproer C."/>
            <person name="Gronow S."/>
            <person name="Severitt S."/>
            <person name="Schroder I."/>
            <person name="Tallon L."/>
            <person name="Sadzewicz L."/>
            <person name="Zhao X."/>
            <person name="Boylan J."/>
            <person name="Ott S."/>
            <person name="Bowen H."/>
            <person name="Vavikolanu K."/>
            <person name="Mehta A."/>
            <person name="Aluvathingal J."/>
            <person name="Nadendla S."/>
            <person name="Lowell S."/>
            <person name="Myers T."/>
            <person name="Yan Y."/>
            <person name="Sichtig H."/>
        </authorList>
    </citation>
    <scope>NUCLEOTIDE SEQUENCE [LARGE SCALE GENOMIC DNA]</scope>
    <source>
        <strain evidence="19 20">FDAARGOS_909</strain>
    </source>
</reference>
<dbReference type="CDD" id="cd01347">
    <property type="entry name" value="ligand_gated_channel"/>
    <property type="match status" value="1"/>
</dbReference>
<evidence type="ECO:0000256" key="5">
    <source>
        <dbReference type="ARBA" id="ARBA00022496"/>
    </source>
</evidence>
<dbReference type="Gene3D" id="2.170.130.10">
    <property type="entry name" value="TonB-dependent receptor, plug domain"/>
    <property type="match status" value="1"/>
</dbReference>
<gene>
    <name evidence="19" type="ORF">I6G66_11780</name>
</gene>
<keyword evidence="4 14" id="KW-1134">Transmembrane beta strand</keyword>
<evidence type="ECO:0000259" key="18">
    <source>
        <dbReference type="SMART" id="SM00965"/>
    </source>
</evidence>
<evidence type="ECO:0000256" key="13">
    <source>
        <dbReference type="ARBA" id="ARBA00023237"/>
    </source>
</evidence>
<dbReference type="GO" id="GO:0015891">
    <property type="term" value="P:siderophore transport"/>
    <property type="evidence" value="ECO:0007669"/>
    <property type="project" value="InterPro"/>
</dbReference>
<evidence type="ECO:0000256" key="1">
    <source>
        <dbReference type="ARBA" id="ARBA00004571"/>
    </source>
</evidence>
<keyword evidence="6 14" id="KW-0812">Transmembrane</keyword>
<dbReference type="AlphaFoldDB" id="A0A7T2S807"/>
<dbReference type="GO" id="GO:0015344">
    <property type="term" value="F:siderophore uptake transmembrane transporter activity"/>
    <property type="evidence" value="ECO:0007669"/>
    <property type="project" value="TreeGrafter"/>
</dbReference>
<evidence type="ECO:0000256" key="15">
    <source>
        <dbReference type="PROSITE-ProRule" id="PRU10144"/>
    </source>
</evidence>
<dbReference type="Gene3D" id="3.55.50.30">
    <property type="match status" value="1"/>
</dbReference>
<dbReference type="PROSITE" id="PS52016">
    <property type="entry name" value="TONB_DEPENDENT_REC_3"/>
    <property type="match status" value="1"/>
</dbReference>
<keyword evidence="12 19" id="KW-0675">Receptor</keyword>
<evidence type="ECO:0000256" key="6">
    <source>
        <dbReference type="ARBA" id="ARBA00022692"/>
    </source>
</evidence>
<dbReference type="NCBIfam" id="TIGR01783">
    <property type="entry name" value="TonB-siderophor"/>
    <property type="match status" value="1"/>
</dbReference>
<dbReference type="Pfam" id="PF00593">
    <property type="entry name" value="TonB_dep_Rec_b-barrel"/>
    <property type="match status" value="1"/>
</dbReference>
<evidence type="ECO:0000256" key="4">
    <source>
        <dbReference type="ARBA" id="ARBA00022452"/>
    </source>
</evidence>
<evidence type="ECO:0000256" key="17">
    <source>
        <dbReference type="SAM" id="SignalP"/>
    </source>
</evidence>
<dbReference type="InterPro" id="IPR037066">
    <property type="entry name" value="Plug_dom_sf"/>
</dbReference>
<dbReference type="Proteomes" id="UP000594778">
    <property type="component" value="Chromosome"/>
</dbReference>
<keyword evidence="13 14" id="KW-0998">Cell outer membrane</keyword>
<evidence type="ECO:0000256" key="3">
    <source>
        <dbReference type="ARBA" id="ARBA00022448"/>
    </source>
</evidence>
<evidence type="ECO:0000313" key="20">
    <source>
        <dbReference type="Proteomes" id="UP000594778"/>
    </source>
</evidence>
<keyword evidence="7 17" id="KW-0732">Signal</keyword>
<keyword evidence="10 16" id="KW-0798">TonB box</keyword>
<proteinExistence type="inferred from homology"/>
<evidence type="ECO:0000256" key="10">
    <source>
        <dbReference type="ARBA" id="ARBA00023077"/>
    </source>
</evidence>
<keyword evidence="3 14" id="KW-0813">Transport</keyword>
<evidence type="ECO:0000256" key="16">
    <source>
        <dbReference type="RuleBase" id="RU003357"/>
    </source>
</evidence>
<dbReference type="InterPro" id="IPR010105">
    <property type="entry name" value="TonB_sidphr_rcpt"/>
</dbReference>
<evidence type="ECO:0000256" key="11">
    <source>
        <dbReference type="ARBA" id="ARBA00023136"/>
    </source>
</evidence>
<feature type="signal peptide" evidence="17">
    <location>
        <begin position="1"/>
        <end position="24"/>
    </location>
</feature>
<dbReference type="InterPro" id="IPR010917">
    <property type="entry name" value="TonB_rcpt_CS"/>
</dbReference>
<organism evidence="19 20">
    <name type="scientific">Delftia acidovorans</name>
    <name type="common">Pseudomonas acidovorans</name>
    <name type="synonym">Comamonas acidovorans</name>
    <dbReference type="NCBI Taxonomy" id="80866"/>
    <lineage>
        <taxon>Bacteria</taxon>
        <taxon>Pseudomonadati</taxon>
        <taxon>Pseudomonadota</taxon>
        <taxon>Betaproteobacteria</taxon>
        <taxon>Burkholderiales</taxon>
        <taxon>Comamonadaceae</taxon>
        <taxon>Delftia</taxon>
    </lineage>
</organism>
<dbReference type="GO" id="GO:0009279">
    <property type="term" value="C:cell outer membrane"/>
    <property type="evidence" value="ECO:0007669"/>
    <property type="project" value="UniProtKB-SubCell"/>
</dbReference>
<feature type="short sequence motif" description="TonB C-terminal box" evidence="15">
    <location>
        <begin position="801"/>
        <end position="818"/>
    </location>
</feature>
<keyword evidence="5" id="KW-0410">Iron transport</keyword>
<feature type="domain" description="Secretin/TonB short N-terminal" evidence="18">
    <location>
        <begin position="62"/>
        <end position="113"/>
    </location>
</feature>
<evidence type="ECO:0000256" key="12">
    <source>
        <dbReference type="ARBA" id="ARBA00023170"/>
    </source>
</evidence>
<dbReference type="FunFam" id="2.170.130.10:FF:000010">
    <property type="entry name" value="Ferripyoverdine receptor"/>
    <property type="match status" value="1"/>
</dbReference>
<dbReference type="Gene3D" id="2.40.170.20">
    <property type="entry name" value="TonB-dependent receptor, beta-barrel domain"/>
    <property type="match status" value="1"/>
</dbReference>
<feature type="chain" id="PRO_5032555471" evidence="17">
    <location>
        <begin position="25"/>
        <end position="818"/>
    </location>
</feature>
<keyword evidence="9" id="KW-0406">Ion transport</keyword>
<evidence type="ECO:0000256" key="9">
    <source>
        <dbReference type="ARBA" id="ARBA00023065"/>
    </source>
</evidence>
<dbReference type="EMBL" id="CP065668">
    <property type="protein sequence ID" value="QPS10621.1"/>
    <property type="molecule type" value="Genomic_DNA"/>
</dbReference>
<dbReference type="GO" id="GO:0038023">
    <property type="term" value="F:signaling receptor activity"/>
    <property type="evidence" value="ECO:0007669"/>
    <property type="project" value="InterPro"/>
</dbReference>
<dbReference type="PANTHER" id="PTHR32552">
    <property type="entry name" value="FERRICHROME IRON RECEPTOR-RELATED"/>
    <property type="match status" value="1"/>
</dbReference>
<dbReference type="InterPro" id="IPR039426">
    <property type="entry name" value="TonB-dep_rcpt-like"/>
</dbReference>
<keyword evidence="8" id="KW-0408">Iron</keyword>